<name>A0A371ISX2_9FIRM</name>
<dbReference type="GO" id="GO:0016020">
    <property type="term" value="C:membrane"/>
    <property type="evidence" value="ECO:0007669"/>
    <property type="project" value="UniProtKB-SubCell"/>
</dbReference>
<gene>
    <name evidence="3" type="ORF">CHF27_007390</name>
</gene>
<keyword evidence="4" id="KW-1185">Reference proteome</keyword>
<accession>A0A371ISX2</accession>
<sequence>MNVRKKFWGQIVILRMFLVVLVFSVITGFVFQLVKKKQYNSEMVNLKQQVKDTDVEINKLKKIKAEGKNDDLEYIARQRLNMVKSNETIYVDMGKGGN</sequence>
<protein>
    <submittedName>
        <fullName evidence="3">Septation ring formation regulator EzrA</fullName>
    </submittedName>
</protein>
<dbReference type="OrthoDB" id="1755653at2"/>
<dbReference type="EMBL" id="NOJZ02000010">
    <property type="protein sequence ID" value="RDY23588.1"/>
    <property type="molecule type" value="Genomic_DNA"/>
</dbReference>
<feature type="transmembrane region" description="Helical" evidence="2">
    <location>
        <begin position="12"/>
        <end position="34"/>
    </location>
</feature>
<proteinExistence type="predicted"/>
<keyword evidence="2" id="KW-0472">Membrane</keyword>
<reference evidence="3 4" key="1">
    <citation type="journal article" date="2017" name="Genome Announc.">
        <title>Draft Genome Sequence of Romboutsia maritimum sp. nov. Strain CCRI-22766(T), Isolated from Coastal Estuarine Mud.</title>
        <authorList>
            <person name="Maheux A.F."/>
            <person name="Boudreau D.K."/>
            <person name="Berube E."/>
            <person name="Boissinot M."/>
            <person name="Raymond F."/>
            <person name="Brodeur S."/>
            <person name="Corbeil J."/>
            <person name="Brightwell G."/>
            <person name="Broda D."/>
            <person name="Omar R.F."/>
            <person name="Bergeron M.G."/>
        </authorList>
    </citation>
    <scope>NUCLEOTIDE SEQUENCE [LARGE SCALE GENOMIC DNA]</scope>
    <source>
        <strain evidence="3 4">CCRI-22766</strain>
    </source>
</reference>
<evidence type="ECO:0000313" key="4">
    <source>
        <dbReference type="Proteomes" id="UP000243494"/>
    </source>
</evidence>
<comment type="caution">
    <text evidence="3">The sequence shown here is derived from an EMBL/GenBank/DDBJ whole genome shotgun (WGS) entry which is preliminary data.</text>
</comment>
<dbReference type="AlphaFoldDB" id="A0A371ISX2"/>
<keyword evidence="2" id="KW-1133">Transmembrane helix</keyword>
<feature type="coiled-coil region" evidence="1">
    <location>
        <begin position="36"/>
        <end position="63"/>
    </location>
</feature>
<dbReference type="RefSeq" id="WP_095404565.1">
    <property type="nucleotide sequence ID" value="NZ_NOJZ02000010.1"/>
</dbReference>
<dbReference type="InterPro" id="IPR007060">
    <property type="entry name" value="FtsL/DivIC"/>
</dbReference>
<evidence type="ECO:0000256" key="1">
    <source>
        <dbReference type="SAM" id="Coils"/>
    </source>
</evidence>
<evidence type="ECO:0000256" key="2">
    <source>
        <dbReference type="SAM" id="Phobius"/>
    </source>
</evidence>
<evidence type="ECO:0000313" key="3">
    <source>
        <dbReference type="EMBL" id="RDY23588.1"/>
    </source>
</evidence>
<keyword evidence="1" id="KW-0175">Coiled coil</keyword>
<dbReference type="Pfam" id="PF04977">
    <property type="entry name" value="DivIC"/>
    <property type="match status" value="1"/>
</dbReference>
<keyword evidence="2" id="KW-0812">Transmembrane</keyword>
<dbReference type="Proteomes" id="UP000243494">
    <property type="component" value="Unassembled WGS sequence"/>
</dbReference>
<organism evidence="3 4">
    <name type="scientific">Romboutsia maritimum</name>
    <dbReference type="NCBI Taxonomy" id="2020948"/>
    <lineage>
        <taxon>Bacteria</taxon>
        <taxon>Bacillati</taxon>
        <taxon>Bacillota</taxon>
        <taxon>Clostridia</taxon>
        <taxon>Peptostreptococcales</taxon>
        <taxon>Peptostreptococcaceae</taxon>
        <taxon>Romboutsia</taxon>
    </lineage>
</organism>